<accession>A0ABP8FM41</accession>
<name>A0ABP8FM41_9BACT</name>
<dbReference type="InterPro" id="IPR002698">
    <property type="entry name" value="FTHF_cligase"/>
</dbReference>
<keyword evidence="4" id="KW-0479">Metal-binding</keyword>
<dbReference type="EMBL" id="BAABGX010000002">
    <property type="protein sequence ID" value="GAA4306699.1"/>
    <property type="molecule type" value="Genomic_DNA"/>
</dbReference>
<dbReference type="PANTHER" id="PTHR23407:SF1">
    <property type="entry name" value="5-FORMYLTETRAHYDROFOLATE CYCLO-LIGASE"/>
    <property type="match status" value="1"/>
</dbReference>
<evidence type="ECO:0000256" key="2">
    <source>
        <dbReference type="ARBA" id="ARBA00022741"/>
    </source>
</evidence>
<protein>
    <recommendedName>
        <fullName evidence="4">5-formyltetrahydrofolate cyclo-ligase</fullName>
        <ecNumber evidence="4">6.3.3.2</ecNumber>
    </recommendedName>
</protein>
<evidence type="ECO:0000256" key="1">
    <source>
        <dbReference type="ARBA" id="ARBA00010638"/>
    </source>
</evidence>
<sequence>MLKAELRKAYLTKRRSLSKAEVEELSQQLADRFFEAFAPRAGQTVHVFLPIQQHREINTWHIIHRLWAEFPEVRVATSVSHLEDCSMTHYLLTPSTQLLVNKWGIPEPVQAQQITEAEIDLVLVPLLAFDLQGHRVGYGKGFYDRFLALLPKSSQKQGLSLEPPILQIEDVHPLDLTLDAVITPSQVYRFF</sequence>
<dbReference type="NCBIfam" id="TIGR02727">
    <property type="entry name" value="MTHFS_bact"/>
    <property type="match status" value="1"/>
</dbReference>
<dbReference type="RefSeq" id="WP_345165862.1">
    <property type="nucleotide sequence ID" value="NZ_BAABGX010000002.1"/>
</dbReference>
<dbReference type="Pfam" id="PF01812">
    <property type="entry name" value="5-FTHF_cyc-lig"/>
    <property type="match status" value="1"/>
</dbReference>
<dbReference type="SUPFAM" id="SSF100950">
    <property type="entry name" value="NagB/RpiA/CoA transferase-like"/>
    <property type="match status" value="1"/>
</dbReference>
<dbReference type="InterPro" id="IPR024185">
    <property type="entry name" value="FTHF_cligase-like_sf"/>
</dbReference>
<gene>
    <name evidence="5" type="ORF">GCM10023183_22100</name>
</gene>
<dbReference type="PIRSF" id="PIRSF006806">
    <property type="entry name" value="FTHF_cligase"/>
    <property type="match status" value="1"/>
</dbReference>
<reference evidence="6" key="1">
    <citation type="journal article" date="2019" name="Int. J. Syst. Evol. Microbiol.">
        <title>The Global Catalogue of Microorganisms (GCM) 10K type strain sequencing project: providing services to taxonomists for standard genome sequencing and annotation.</title>
        <authorList>
            <consortium name="The Broad Institute Genomics Platform"/>
            <consortium name="The Broad Institute Genome Sequencing Center for Infectious Disease"/>
            <person name="Wu L."/>
            <person name="Ma J."/>
        </authorList>
    </citation>
    <scope>NUCLEOTIDE SEQUENCE [LARGE SCALE GENOMIC DNA]</scope>
    <source>
        <strain evidence="6">JCM 17917</strain>
    </source>
</reference>
<comment type="caution">
    <text evidence="5">The sequence shown here is derived from an EMBL/GenBank/DDBJ whole genome shotgun (WGS) entry which is preliminary data.</text>
</comment>
<evidence type="ECO:0000256" key="4">
    <source>
        <dbReference type="RuleBase" id="RU361279"/>
    </source>
</evidence>
<evidence type="ECO:0000313" key="6">
    <source>
        <dbReference type="Proteomes" id="UP001501844"/>
    </source>
</evidence>
<dbReference type="EC" id="6.3.3.2" evidence="4"/>
<dbReference type="Gene3D" id="3.40.50.10420">
    <property type="entry name" value="NagB/RpiA/CoA transferase-like"/>
    <property type="match status" value="1"/>
</dbReference>
<keyword evidence="2 4" id="KW-0547">Nucleotide-binding</keyword>
<organism evidence="5 6">
    <name type="scientific">Nibribacter koreensis</name>
    <dbReference type="NCBI Taxonomy" id="1084519"/>
    <lineage>
        <taxon>Bacteria</taxon>
        <taxon>Pseudomonadati</taxon>
        <taxon>Bacteroidota</taxon>
        <taxon>Cytophagia</taxon>
        <taxon>Cytophagales</taxon>
        <taxon>Hymenobacteraceae</taxon>
        <taxon>Nibribacter</taxon>
    </lineage>
</organism>
<proteinExistence type="inferred from homology"/>
<dbReference type="Proteomes" id="UP001501844">
    <property type="component" value="Unassembled WGS sequence"/>
</dbReference>
<keyword evidence="3 4" id="KW-0067">ATP-binding</keyword>
<dbReference type="InterPro" id="IPR037171">
    <property type="entry name" value="NagB/RpiA_transferase-like"/>
</dbReference>
<comment type="catalytic activity">
    <reaction evidence="4">
        <text>(6S)-5-formyl-5,6,7,8-tetrahydrofolate + ATP = (6R)-5,10-methenyltetrahydrofolate + ADP + phosphate</text>
        <dbReference type="Rhea" id="RHEA:10488"/>
        <dbReference type="ChEBI" id="CHEBI:30616"/>
        <dbReference type="ChEBI" id="CHEBI:43474"/>
        <dbReference type="ChEBI" id="CHEBI:57455"/>
        <dbReference type="ChEBI" id="CHEBI:57457"/>
        <dbReference type="ChEBI" id="CHEBI:456216"/>
        <dbReference type="EC" id="6.3.3.2"/>
    </reaction>
</comment>
<keyword evidence="4" id="KW-0460">Magnesium</keyword>
<evidence type="ECO:0000256" key="3">
    <source>
        <dbReference type="ARBA" id="ARBA00022840"/>
    </source>
</evidence>
<comment type="similarity">
    <text evidence="1 4">Belongs to the 5-formyltetrahydrofolate cyclo-ligase family.</text>
</comment>
<comment type="cofactor">
    <cofactor evidence="4">
        <name>Mg(2+)</name>
        <dbReference type="ChEBI" id="CHEBI:18420"/>
    </cofactor>
</comment>
<dbReference type="PANTHER" id="PTHR23407">
    <property type="entry name" value="ATPASE INHIBITOR/5-FORMYLTETRAHYDROFOLATE CYCLO-LIGASE"/>
    <property type="match status" value="1"/>
</dbReference>
<evidence type="ECO:0000313" key="5">
    <source>
        <dbReference type="EMBL" id="GAA4306699.1"/>
    </source>
</evidence>
<keyword evidence="6" id="KW-1185">Reference proteome</keyword>